<organism evidence="2 3">
    <name type="scientific">Streptomyces catenulae</name>
    <dbReference type="NCBI Taxonomy" id="66875"/>
    <lineage>
        <taxon>Bacteria</taxon>
        <taxon>Bacillati</taxon>
        <taxon>Actinomycetota</taxon>
        <taxon>Actinomycetes</taxon>
        <taxon>Kitasatosporales</taxon>
        <taxon>Streptomycetaceae</taxon>
        <taxon>Streptomyces</taxon>
    </lineage>
</organism>
<evidence type="ECO:0000259" key="1">
    <source>
        <dbReference type="PROSITE" id="PS50222"/>
    </source>
</evidence>
<feature type="domain" description="EF-hand" evidence="1">
    <location>
        <begin position="5"/>
        <end position="40"/>
    </location>
</feature>
<protein>
    <submittedName>
        <fullName evidence="2">EF-hand domain-containing protein</fullName>
    </submittedName>
</protein>
<comment type="caution">
    <text evidence="2">The sequence shown here is derived from an EMBL/GenBank/DDBJ whole genome shotgun (WGS) entry which is preliminary data.</text>
</comment>
<evidence type="ECO:0000313" key="2">
    <source>
        <dbReference type="EMBL" id="MEU3713773.1"/>
    </source>
</evidence>
<dbReference type="EMBL" id="JBEZVI010000030">
    <property type="protein sequence ID" value="MEU3713773.1"/>
    <property type="molecule type" value="Genomic_DNA"/>
</dbReference>
<dbReference type="Gene3D" id="1.10.238.10">
    <property type="entry name" value="EF-hand"/>
    <property type="match status" value="1"/>
</dbReference>
<dbReference type="RefSeq" id="WP_030281028.1">
    <property type="nucleotide sequence ID" value="NZ_JBEZVI010000030.1"/>
</dbReference>
<sequence length="176" mass="19423">MTTDIQAERLQRRFELWDRDGDGRIDRSDWDEEAQRILRAFDTAPSSDRGAAVLTAYLGMWDYLAGHAGIEEGGSLGLDQFRELAGRQLLDRGPQGFDEVLRPTISSIVGLCDTDGDGQVDPKEFRSWIRAIGSPEETAETAFAAIDADSDGKLTVEELVQAVHKYHAGELDVALL</sequence>
<dbReference type="SUPFAM" id="SSF47473">
    <property type="entry name" value="EF-hand"/>
    <property type="match status" value="1"/>
</dbReference>
<gene>
    <name evidence="2" type="ORF">AB0E61_27210</name>
</gene>
<dbReference type="CDD" id="cd00051">
    <property type="entry name" value="EFh"/>
    <property type="match status" value="1"/>
</dbReference>
<feature type="domain" description="EF-hand" evidence="1">
    <location>
        <begin position="134"/>
        <end position="169"/>
    </location>
</feature>
<keyword evidence="3" id="KW-1185">Reference proteome</keyword>
<dbReference type="Pfam" id="PF13202">
    <property type="entry name" value="EF-hand_5"/>
    <property type="match status" value="1"/>
</dbReference>
<dbReference type="SMART" id="SM00054">
    <property type="entry name" value="EFh"/>
    <property type="match status" value="3"/>
</dbReference>
<dbReference type="InterPro" id="IPR011992">
    <property type="entry name" value="EF-hand-dom_pair"/>
</dbReference>
<dbReference type="PROSITE" id="PS00018">
    <property type="entry name" value="EF_HAND_1"/>
    <property type="match status" value="2"/>
</dbReference>
<dbReference type="InterPro" id="IPR018247">
    <property type="entry name" value="EF_Hand_1_Ca_BS"/>
</dbReference>
<accession>A0ABV2Z709</accession>
<dbReference type="Proteomes" id="UP001550853">
    <property type="component" value="Unassembled WGS sequence"/>
</dbReference>
<dbReference type="InterPro" id="IPR002048">
    <property type="entry name" value="EF_hand_dom"/>
</dbReference>
<reference evidence="2 3" key="1">
    <citation type="submission" date="2024-06" db="EMBL/GenBank/DDBJ databases">
        <title>The Natural Products Discovery Center: Release of the First 8490 Sequenced Strains for Exploring Actinobacteria Biosynthetic Diversity.</title>
        <authorList>
            <person name="Kalkreuter E."/>
            <person name="Kautsar S.A."/>
            <person name="Yang D."/>
            <person name="Bader C.D."/>
            <person name="Teijaro C.N."/>
            <person name="Fluegel L."/>
            <person name="Davis C.M."/>
            <person name="Simpson J.R."/>
            <person name="Lauterbach L."/>
            <person name="Steele A.D."/>
            <person name="Gui C."/>
            <person name="Meng S."/>
            <person name="Li G."/>
            <person name="Viehrig K."/>
            <person name="Ye F."/>
            <person name="Su P."/>
            <person name="Kiefer A.F."/>
            <person name="Nichols A."/>
            <person name="Cepeda A.J."/>
            <person name="Yan W."/>
            <person name="Fan B."/>
            <person name="Jiang Y."/>
            <person name="Adhikari A."/>
            <person name="Zheng C.-J."/>
            <person name="Schuster L."/>
            <person name="Cowan T.M."/>
            <person name="Smanski M.J."/>
            <person name="Chevrette M.G."/>
            <person name="De Carvalho L.P.S."/>
            <person name="Shen B."/>
        </authorList>
    </citation>
    <scope>NUCLEOTIDE SEQUENCE [LARGE SCALE GENOMIC DNA]</scope>
    <source>
        <strain evidence="2 3">NPDC033039</strain>
    </source>
</reference>
<proteinExistence type="predicted"/>
<dbReference type="PROSITE" id="PS50222">
    <property type="entry name" value="EF_HAND_2"/>
    <property type="match status" value="2"/>
</dbReference>
<name>A0ABV2Z709_9ACTN</name>
<dbReference type="Pfam" id="PF13499">
    <property type="entry name" value="EF-hand_7"/>
    <property type="match status" value="1"/>
</dbReference>
<evidence type="ECO:0000313" key="3">
    <source>
        <dbReference type="Proteomes" id="UP001550853"/>
    </source>
</evidence>